<accession>A0ABN2T9T1</accession>
<gene>
    <name evidence="5" type="ORF">GCM10009755_09440</name>
</gene>
<dbReference type="PANTHER" id="PTHR10302:SF0">
    <property type="entry name" value="SINGLE-STRANDED DNA-BINDING PROTEIN, MITOCHONDRIAL"/>
    <property type="match status" value="1"/>
</dbReference>
<dbReference type="InterPro" id="IPR011344">
    <property type="entry name" value="ssDNA-bd"/>
</dbReference>
<dbReference type="Gene3D" id="2.40.50.140">
    <property type="entry name" value="Nucleic acid-binding proteins"/>
    <property type="match status" value="1"/>
</dbReference>
<dbReference type="NCBIfam" id="TIGR00621">
    <property type="entry name" value="ssb"/>
    <property type="match status" value="1"/>
</dbReference>
<evidence type="ECO:0000313" key="5">
    <source>
        <dbReference type="EMBL" id="GAA2002681.1"/>
    </source>
</evidence>
<evidence type="ECO:0000313" key="6">
    <source>
        <dbReference type="Proteomes" id="UP001500755"/>
    </source>
</evidence>
<sequence>MKLMNHFVGTVGTQPRKHSFENGEEVASFRMAVNYSVLNTETGAFVDKETTWFEVQMYGSLATHATSSLVPGMNVVVVGRLRVREWSTDQRNGTTIQIVASAVGVNLRFGEVRFTKVQRTDVATPATRGADADAPVADRWGGMAQAPGTPAVDAPGTETEDPGVGTHDEDVAEPVTVGVGATGDDAPGRNEDPPF</sequence>
<comment type="caution">
    <text evidence="5">The sequence shown here is derived from an EMBL/GenBank/DDBJ whole genome shotgun (WGS) entry which is preliminary data.</text>
</comment>
<evidence type="ECO:0000256" key="2">
    <source>
        <dbReference type="PROSITE-ProRule" id="PRU00252"/>
    </source>
</evidence>
<dbReference type="PROSITE" id="PS50935">
    <property type="entry name" value="SSB"/>
    <property type="match status" value="1"/>
</dbReference>
<keyword evidence="6" id="KW-1185">Reference proteome</keyword>
<dbReference type="InterPro" id="IPR012340">
    <property type="entry name" value="NA-bd_OB-fold"/>
</dbReference>
<evidence type="ECO:0000256" key="1">
    <source>
        <dbReference type="ARBA" id="ARBA00023125"/>
    </source>
</evidence>
<feature type="region of interest" description="Disordered" evidence="4">
    <location>
        <begin position="142"/>
        <end position="195"/>
    </location>
</feature>
<evidence type="ECO:0000256" key="4">
    <source>
        <dbReference type="SAM" id="MobiDB-lite"/>
    </source>
</evidence>
<dbReference type="Proteomes" id="UP001500755">
    <property type="component" value="Unassembled WGS sequence"/>
</dbReference>
<dbReference type="Pfam" id="PF00436">
    <property type="entry name" value="SSB"/>
    <property type="match status" value="1"/>
</dbReference>
<protein>
    <recommendedName>
        <fullName evidence="3">Single-stranded DNA-binding protein</fullName>
    </recommendedName>
</protein>
<feature type="compositionally biased region" description="Basic and acidic residues" evidence="4">
    <location>
        <begin position="186"/>
        <end position="195"/>
    </location>
</feature>
<dbReference type="PANTHER" id="PTHR10302">
    <property type="entry name" value="SINGLE-STRANDED DNA-BINDING PROTEIN"/>
    <property type="match status" value="1"/>
</dbReference>
<dbReference type="SUPFAM" id="SSF50249">
    <property type="entry name" value="Nucleic acid-binding proteins"/>
    <property type="match status" value="1"/>
</dbReference>
<reference evidence="5 6" key="1">
    <citation type="journal article" date="2019" name="Int. J. Syst. Evol. Microbiol.">
        <title>The Global Catalogue of Microorganisms (GCM) 10K type strain sequencing project: providing services to taxonomists for standard genome sequencing and annotation.</title>
        <authorList>
            <consortium name="The Broad Institute Genomics Platform"/>
            <consortium name="The Broad Institute Genome Sequencing Center for Infectious Disease"/>
            <person name="Wu L."/>
            <person name="Ma J."/>
        </authorList>
    </citation>
    <scope>NUCLEOTIDE SEQUENCE [LARGE SCALE GENOMIC DNA]</scope>
    <source>
        <strain evidence="5 6">JCM 14546</strain>
    </source>
</reference>
<dbReference type="EMBL" id="BAAANO010000008">
    <property type="protein sequence ID" value="GAA2002681.1"/>
    <property type="molecule type" value="Genomic_DNA"/>
</dbReference>
<name>A0ABN2T9T1_9MICO</name>
<proteinExistence type="predicted"/>
<keyword evidence="1 2" id="KW-0238">DNA-binding</keyword>
<dbReference type="InterPro" id="IPR000424">
    <property type="entry name" value="Primosome_PriB/ssb"/>
</dbReference>
<organism evidence="5 6">
    <name type="scientific">Brevibacterium samyangense</name>
    <dbReference type="NCBI Taxonomy" id="366888"/>
    <lineage>
        <taxon>Bacteria</taxon>
        <taxon>Bacillati</taxon>
        <taxon>Actinomycetota</taxon>
        <taxon>Actinomycetes</taxon>
        <taxon>Micrococcales</taxon>
        <taxon>Brevibacteriaceae</taxon>
        <taxon>Brevibacterium</taxon>
    </lineage>
</organism>
<evidence type="ECO:0000256" key="3">
    <source>
        <dbReference type="RuleBase" id="RU000524"/>
    </source>
</evidence>